<gene>
    <name evidence="2" type="ORF">METZ01_LOCUS210297</name>
</gene>
<keyword evidence="1" id="KW-0812">Transmembrane</keyword>
<dbReference type="PANTHER" id="PTHR33219:SF14">
    <property type="entry name" value="PROTEIN COFACTOR ASSEMBLY OF COMPLEX C SUBUNIT B CCB3, CHLOROPLASTIC-RELATED"/>
    <property type="match status" value="1"/>
</dbReference>
<evidence type="ECO:0000256" key="1">
    <source>
        <dbReference type="SAM" id="Phobius"/>
    </source>
</evidence>
<evidence type="ECO:0000313" key="2">
    <source>
        <dbReference type="EMBL" id="SVB57443.1"/>
    </source>
</evidence>
<evidence type="ECO:0008006" key="3">
    <source>
        <dbReference type="Google" id="ProtNLM"/>
    </source>
</evidence>
<keyword evidence="1" id="KW-1133">Transmembrane helix</keyword>
<reference evidence="2" key="1">
    <citation type="submission" date="2018-05" db="EMBL/GenBank/DDBJ databases">
        <authorList>
            <person name="Lanie J.A."/>
            <person name="Ng W.-L."/>
            <person name="Kazmierczak K.M."/>
            <person name="Andrzejewski T.M."/>
            <person name="Davidsen T.M."/>
            <person name="Wayne K.J."/>
            <person name="Tettelin H."/>
            <person name="Glass J.I."/>
            <person name="Rusch D."/>
            <person name="Podicherti R."/>
            <person name="Tsui H.-C.T."/>
            <person name="Winkler M.E."/>
        </authorList>
    </citation>
    <scope>NUCLEOTIDE SEQUENCE</scope>
</reference>
<feature type="non-terminal residue" evidence="2">
    <location>
        <position position="1"/>
    </location>
</feature>
<proteinExistence type="predicted"/>
<feature type="transmembrane region" description="Helical" evidence="1">
    <location>
        <begin position="65"/>
        <end position="89"/>
    </location>
</feature>
<dbReference type="AlphaFoldDB" id="A0A382F5G3"/>
<dbReference type="Pfam" id="PF02325">
    <property type="entry name" value="CCB3_YggT"/>
    <property type="match status" value="1"/>
</dbReference>
<dbReference type="GO" id="GO:0016020">
    <property type="term" value="C:membrane"/>
    <property type="evidence" value="ECO:0007669"/>
    <property type="project" value="InterPro"/>
</dbReference>
<organism evidence="2">
    <name type="scientific">marine metagenome</name>
    <dbReference type="NCBI Taxonomy" id="408172"/>
    <lineage>
        <taxon>unclassified sequences</taxon>
        <taxon>metagenomes</taxon>
        <taxon>ecological metagenomes</taxon>
    </lineage>
</organism>
<accession>A0A382F5G3</accession>
<feature type="transmembrane region" description="Helical" evidence="1">
    <location>
        <begin position="14"/>
        <end position="35"/>
    </location>
</feature>
<dbReference type="InterPro" id="IPR003425">
    <property type="entry name" value="CCB3/YggT"/>
</dbReference>
<keyword evidence="1" id="KW-0472">Membrane</keyword>
<sequence length="94" mass="10836">VFDSSSFAMGVKGIIISLVSLYRWIIIIRVVISWINPDPYNPIVQFLRSITDPALDGLRRYVPRFLWSTGLDFTPLLLIVLLQVLIMLLENIYI</sequence>
<dbReference type="PANTHER" id="PTHR33219">
    <property type="entry name" value="YLMG HOMOLOG PROTEIN 2, CHLOROPLASTIC"/>
    <property type="match status" value="1"/>
</dbReference>
<dbReference type="EMBL" id="UINC01047770">
    <property type="protein sequence ID" value="SVB57443.1"/>
    <property type="molecule type" value="Genomic_DNA"/>
</dbReference>
<protein>
    <recommendedName>
        <fullName evidence="3">YggT family protein</fullName>
    </recommendedName>
</protein>
<name>A0A382F5G3_9ZZZZ</name>